<keyword evidence="5" id="KW-0269">Exonuclease</keyword>
<dbReference type="GO" id="GO:0003887">
    <property type="term" value="F:DNA-directed DNA polymerase activity"/>
    <property type="evidence" value="ECO:0007669"/>
    <property type="project" value="InterPro"/>
</dbReference>
<dbReference type="CDD" id="cd06127">
    <property type="entry name" value="DEDDh"/>
    <property type="match status" value="1"/>
</dbReference>
<accession>A0AAE4ZAV1</accession>
<dbReference type="AlphaFoldDB" id="A0AAE4ZAV1"/>
<dbReference type="InterPro" id="IPR012337">
    <property type="entry name" value="RNaseH-like_sf"/>
</dbReference>
<dbReference type="NCBIfam" id="TIGR00573">
    <property type="entry name" value="dnaq"/>
    <property type="match status" value="1"/>
</dbReference>
<protein>
    <submittedName>
        <fullName evidence="5">3'-5' exonuclease</fullName>
    </submittedName>
</protein>
<dbReference type="Proteomes" id="UP000702544">
    <property type="component" value="Unassembled WGS sequence"/>
</dbReference>
<dbReference type="SUPFAM" id="SSF53098">
    <property type="entry name" value="Ribonuclease H-like"/>
    <property type="match status" value="1"/>
</dbReference>
<reference evidence="5 6" key="1">
    <citation type="submission" date="2020-01" db="EMBL/GenBank/DDBJ databases">
        <title>Genomes assembled from Gulf of Kutch pelagic sediment metagenomes.</title>
        <authorList>
            <person name="Chandrashekar M."/>
            <person name="Mahajan M.S."/>
            <person name="Dave K.J."/>
            <person name="Vatsa P."/>
            <person name="Nathani N.M."/>
        </authorList>
    </citation>
    <scope>NUCLEOTIDE SEQUENCE [LARGE SCALE GENOMIC DNA]</scope>
    <source>
        <strain evidence="5">KS3-K002</strain>
    </source>
</reference>
<dbReference type="SMART" id="SM00479">
    <property type="entry name" value="EXOIII"/>
    <property type="match status" value="1"/>
</dbReference>
<comment type="caution">
    <text evidence="5">The sequence shown here is derived from an EMBL/GenBank/DDBJ whole genome shotgun (WGS) entry which is preliminary data.</text>
</comment>
<comment type="function">
    <text evidence="1">DNA polymerase III is a complex, multichain enzyme responsible for most of the replicative synthesis in bacteria. The epsilon subunit contain the editing function and is a proofreading 3'-5' exonuclease.</text>
</comment>
<gene>
    <name evidence="5" type="ORF">GWO12_15975</name>
</gene>
<proteinExistence type="predicted"/>
<keyword evidence="5" id="KW-0378">Hydrolase</keyword>
<feature type="region of interest" description="Disordered" evidence="3">
    <location>
        <begin position="269"/>
        <end position="310"/>
    </location>
</feature>
<evidence type="ECO:0000313" key="5">
    <source>
        <dbReference type="EMBL" id="NIR76579.1"/>
    </source>
</evidence>
<dbReference type="Gene3D" id="1.20.5.140">
    <property type="match status" value="1"/>
</dbReference>
<feature type="compositionally biased region" description="Basic residues" evidence="3">
    <location>
        <begin position="274"/>
        <end position="299"/>
    </location>
</feature>
<sequence length="310" mass="34161">MNGGLGVRWDDLPLLRDRAVSLLESGPAGSPALAEEMFGMRYGPTGLAASLVREVLNDDPRFRSNRGRWRLSDELAALPLRETDFVVVDVESTGGTPARGDRLTEVAAVRMVGGTIVDCWESLINPRRPIPPSVTRLTDITDAMVADAPTFAQLADELRGALEGAVFVAHNVSFDWRLLQAEYERCKGGRLHGDVLCTLRLARKLHPELPRRSLGALADYYAIEPERWHRAGPDARATAEIFGRFLGRLEEVGVIDWGRLQLFLKGEWPPGEKKAKRKNKGSKKSKKKGSKKKASKKTRGRGEGGGSSKR</sequence>
<dbReference type="Gene3D" id="3.30.420.10">
    <property type="entry name" value="Ribonuclease H-like superfamily/Ribonuclease H"/>
    <property type="match status" value="1"/>
</dbReference>
<comment type="subunit">
    <text evidence="2">DNA polymerase III contains a core (composed of alpha, epsilon and theta chains) that associates with a tau subunit. This core dimerizes to form the POLIII' complex. PolIII' associates with the gamma complex (composed of gamma, delta, delta', psi and chi chains) and with the beta chain to form the complete DNA polymerase III complex.</text>
</comment>
<dbReference type="GO" id="GO:0003677">
    <property type="term" value="F:DNA binding"/>
    <property type="evidence" value="ECO:0007669"/>
    <property type="project" value="InterPro"/>
</dbReference>
<evidence type="ECO:0000256" key="3">
    <source>
        <dbReference type="SAM" id="MobiDB-lite"/>
    </source>
</evidence>
<dbReference type="GO" id="GO:0045004">
    <property type="term" value="P:DNA replication proofreading"/>
    <property type="evidence" value="ECO:0007669"/>
    <property type="project" value="TreeGrafter"/>
</dbReference>
<dbReference type="PANTHER" id="PTHR30231:SF37">
    <property type="entry name" value="EXODEOXYRIBONUCLEASE 10"/>
    <property type="match status" value="1"/>
</dbReference>
<dbReference type="GO" id="GO:0008408">
    <property type="term" value="F:3'-5' exonuclease activity"/>
    <property type="evidence" value="ECO:0007669"/>
    <property type="project" value="TreeGrafter"/>
</dbReference>
<dbReference type="FunFam" id="3.30.420.10:FF:000045">
    <property type="entry name" value="3'-5' exonuclease DinG"/>
    <property type="match status" value="1"/>
</dbReference>
<evidence type="ECO:0000256" key="2">
    <source>
        <dbReference type="ARBA" id="ARBA00026073"/>
    </source>
</evidence>
<dbReference type="InterPro" id="IPR013520">
    <property type="entry name" value="Ribonucl_H"/>
</dbReference>
<dbReference type="EMBL" id="JAACAK010000133">
    <property type="protein sequence ID" value="NIR76579.1"/>
    <property type="molecule type" value="Genomic_DNA"/>
</dbReference>
<feature type="domain" description="Exonuclease" evidence="4">
    <location>
        <begin position="84"/>
        <end position="251"/>
    </location>
</feature>
<dbReference type="GO" id="GO:0005829">
    <property type="term" value="C:cytosol"/>
    <property type="evidence" value="ECO:0007669"/>
    <property type="project" value="TreeGrafter"/>
</dbReference>
<dbReference type="InterPro" id="IPR006054">
    <property type="entry name" value="DnaQ"/>
</dbReference>
<dbReference type="Pfam" id="PF00929">
    <property type="entry name" value="RNase_T"/>
    <property type="match status" value="1"/>
</dbReference>
<evidence type="ECO:0000313" key="6">
    <source>
        <dbReference type="Proteomes" id="UP000702544"/>
    </source>
</evidence>
<evidence type="ECO:0000259" key="4">
    <source>
        <dbReference type="SMART" id="SM00479"/>
    </source>
</evidence>
<name>A0AAE4ZAV1_9BACT</name>
<keyword evidence="5" id="KW-0540">Nuclease</keyword>
<dbReference type="PANTHER" id="PTHR30231">
    <property type="entry name" value="DNA POLYMERASE III SUBUNIT EPSILON"/>
    <property type="match status" value="1"/>
</dbReference>
<evidence type="ECO:0000256" key="1">
    <source>
        <dbReference type="ARBA" id="ARBA00025483"/>
    </source>
</evidence>
<dbReference type="InterPro" id="IPR036397">
    <property type="entry name" value="RNaseH_sf"/>
</dbReference>
<organism evidence="5 6">
    <name type="scientific">Candidatus Kutchimonas denitrificans</name>
    <dbReference type="NCBI Taxonomy" id="3056748"/>
    <lineage>
        <taxon>Bacteria</taxon>
        <taxon>Pseudomonadati</taxon>
        <taxon>Gemmatimonadota</taxon>
        <taxon>Gemmatimonadia</taxon>
        <taxon>Candidatus Palauibacterales</taxon>
        <taxon>Candidatus Palauibacteraceae</taxon>
        <taxon>Candidatus Kutchimonas</taxon>
    </lineage>
</organism>